<dbReference type="EMBL" id="WHPC01000082">
    <property type="protein sequence ID" value="MPV38459.1"/>
    <property type="molecule type" value="Genomic_DNA"/>
</dbReference>
<dbReference type="OrthoDB" id="3242676at2"/>
<dbReference type="RefSeq" id="WP_152195295.1">
    <property type="nucleotide sequence ID" value="NZ_VUKD01000003.1"/>
</dbReference>
<evidence type="ECO:0000313" key="1">
    <source>
        <dbReference type="EMBL" id="MPV38459.1"/>
    </source>
</evidence>
<dbReference type="InterPro" id="IPR043755">
    <property type="entry name" value="DUF5701"/>
</dbReference>
<comment type="caution">
    <text evidence="1">The sequence shown here is derived from an EMBL/GenBank/DDBJ whole genome shotgun (WGS) entry which is preliminary data.</text>
</comment>
<organism evidence="1 2">
    <name type="scientific">Georgenia subflava</name>
    <dbReference type="NCBI Taxonomy" id="1622177"/>
    <lineage>
        <taxon>Bacteria</taxon>
        <taxon>Bacillati</taxon>
        <taxon>Actinomycetota</taxon>
        <taxon>Actinomycetes</taxon>
        <taxon>Micrococcales</taxon>
        <taxon>Bogoriellaceae</taxon>
        <taxon>Georgenia</taxon>
    </lineage>
</organism>
<dbReference type="AlphaFoldDB" id="A0A6N7EJY1"/>
<accession>A0A6N7EJY1</accession>
<proteinExistence type="predicted"/>
<name>A0A6N7EJY1_9MICO</name>
<protein>
    <submittedName>
        <fullName evidence="1">Uncharacterized protein</fullName>
    </submittedName>
</protein>
<dbReference type="Pfam" id="PF18959">
    <property type="entry name" value="DUF5701"/>
    <property type="match status" value="1"/>
</dbReference>
<dbReference type="Proteomes" id="UP000437709">
    <property type="component" value="Unassembled WGS sequence"/>
</dbReference>
<keyword evidence="2" id="KW-1185">Reference proteome</keyword>
<sequence length="245" mass="26577">MPTVIVSHPENLPTLTAPVSPTARSYDPKADGGAELDRQVQTYVDLGFPELLGLDEPAFRAALLPLRGLVADLRLDAHDSAVPEDDHVPFVVVLDHAARRPNDAVPAMRRGTKHGVSVIDDEEIETYRPVDGVDLPDGVAYLLGGIDVGSRYVNVTPETALASVVEAGRSPLTIAEGLAVVILRPDMLRPNRCFSLAASRTGTNQRVPAIWISERRPKLGWCWDRNPHTWLGTASAGYRRAMPAV</sequence>
<reference evidence="1 2" key="1">
    <citation type="submission" date="2019-10" db="EMBL/GenBank/DDBJ databases">
        <title>Georgenia wutianyii sp. nov. and Georgenia yuyongxinii sp. nov. isolated from plateau pika (Ochotona curzoniae) in the Qinghai-Tibet plateau of China.</title>
        <authorList>
            <person name="Tian Z."/>
        </authorList>
    </citation>
    <scope>NUCLEOTIDE SEQUENCE [LARGE SCALE GENOMIC DNA]</scope>
    <source>
        <strain evidence="1 2">JCM 19765</strain>
    </source>
</reference>
<gene>
    <name evidence="1" type="ORF">GB881_15685</name>
</gene>
<evidence type="ECO:0000313" key="2">
    <source>
        <dbReference type="Proteomes" id="UP000437709"/>
    </source>
</evidence>